<dbReference type="EMBL" id="JAACFV010000343">
    <property type="protein sequence ID" value="KAF7502098.1"/>
    <property type="molecule type" value="Genomic_DNA"/>
</dbReference>
<gene>
    <name evidence="1" type="ORF">GJ744_007218</name>
</gene>
<proteinExistence type="predicted"/>
<dbReference type="AlphaFoldDB" id="A0A8H7A3Y7"/>
<dbReference type="Proteomes" id="UP000606974">
    <property type="component" value="Unassembled WGS sequence"/>
</dbReference>
<evidence type="ECO:0000313" key="1">
    <source>
        <dbReference type="EMBL" id="KAF7502098.1"/>
    </source>
</evidence>
<reference evidence="1" key="1">
    <citation type="submission" date="2020-02" db="EMBL/GenBank/DDBJ databases">
        <authorList>
            <person name="Palmer J.M."/>
        </authorList>
    </citation>
    <scope>NUCLEOTIDE SEQUENCE</scope>
    <source>
        <strain evidence="1">EPUS1.4</strain>
        <tissue evidence="1">Thallus</tissue>
    </source>
</reference>
<protein>
    <submittedName>
        <fullName evidence="1">Uncharacterized protein</fullName>
    </submittedName>
</protein>
<organism evidence="1 2">
    <name type="scientific">Endocarpon pusillum</name>
    <dbReference type="NCBI Taxonomy" id="364733"/>
    <lineage>
        <taxon>Eukaryota</taxon>
        <taxon>Fungi</taxon>
        <taxon>Dikarya</taxon>
        <taxon>Ascomycota</taxon>
        <taxon>Pezizomycotina</taxon>
        <taxon>Eurotiomycetes</taxon>
        <taxon>Chaetothyriomycetidae</taxon>
        <taxon>Verrucariales</taxon>
        <taxon>Verrucariaceae</taxon>
        <taxon>Endocarpon</taxon>
    </lineage>
</organism>
<sequence length="69" mass="7904">MYDEKGRALDNKYNDFMVIVGTMENLDTGGKRWNLLMVIQGSAKTLQDFDSLPTSFRCREEQATFHGLV</sequence>
<evidence type="ECO:0000313" key="2">
    <source>
        <dbReference type="Proteomes" id="UP000606974"/>
    </source>
</evidence>
<keyword evidence="2" id="KW-1185">Reference proteome</keyword>
<accession>A0A8H7A3Y7</accession>
<comment type="caution">
    <text evidence="1">The sequence shown here is derived from an EMBL/GenBank/DDBJ whole genome shotgun (WGS) entry which is preliminary data.</text>
</comment>
<name>A0A8H7A3Y7_9EURO</name>